<accession>A0A1Q8ZT76</accession>
<dbReference type="EMBL" id="MKIM01000025">
    <property type="protein sequence ID" value="OLP45275.1"/>
    <property type="molecule type" value="Genomic_DNA"/>
</dbReference>
<dbReference type="InterPro" id="IPR017592">
    <property type="entry name" value="Pilus_assmbl_Flp-typ_CpaB"/>
</dbReference>
<evidence type="ECO:0000259" key="1">
    <source>
        <dbReference type="SMART" id="SM00858"/>
    </source>
</evidence>
<keyword evidence="3" id="KW-1185">Reference proteome</keyword>
<dbReference type="InterPro" id="IPR013974">
    <property type="entry name" value="SAF"/>
</dbReference>
<sequence>MKPARIFILVVALVAAGLAGLLAMSMSGPKQVVVQQAEKTVIKDPSINILVASTSMPVGARLSDKVMRWMAWPKNDLVTGFITQDSRPDAMKDLNGSIVRLPIFEGEPIRIEKVADASGSTLSALLPAGKRAVATEISVATGAGGFILPNDRVDVIMVRKLKQGGDNDVHVSSLLLSNVRVLAIDQQIEEKEGGRRSVIGTTATLELTPEQSISLAAGQQAAERLSLTLRSVSDAQEPDTLNTGDQVQVIKSGSVVTSAGGTQ</sequence>
<dbReference type="InterPro" id="IPR031571">
    <property type="entry name" value="RcpC_dom"/>
</dbReference>
<dbReference type="NCBIfam" id="TIGR03177">
    <property type="entry name" value="pilus_cpaB"/>
    <property type="match status" value="1"/>
</dbReference>
<dbReference type="OrthoDB" id="163768at2"/>
<gene>
    <name evidence="2" type="ORF">BJF95_18360</name>
</gene>
<reference evidence="2 3" key="1">
    <citation type="submission" date="2016-09" db="EMBL/GenBank/DDBJ databases">
        <title>Rhizobium oryziradicis sp. nov., isolated from the root of rice.</title>
        <authorList>
            <person name="Zhao J."/>
            <person name="Zhang X."/>
        </authorList>
    </citation>
    <scope>NUCLEOTIDE SEQUENCE [LARGE SCALE GENOMIC DNA]</scope>
    <source>
        <strain evidence="2 3">N19</strain>
    </source>
</reference>
<protein>
    <submittedName>
        <fullName evidence="2">Flp pilus assembly protein CpaB</fullName>
    </submittedName>
</protein>
<dbReference type="Pfam" id="PF16976">
    <property type="entry name" value="RcpC"/>
    <property type="match status" value="1"/>
</dbReference>
<feature type="domain" description="SAF" evidence="1">
    <location>
        <begin position="47"/>
        <end position="115"/>
    </location>
</feature>
<organism evidence="2 3">
    <name type="scientific">Rhizobium oryziradicis</name>
    <dbReference type="NCBI Taxonomy" id="1867956"/>
    <lineage>
        <taxon>Bacteria</taxon>
        <taxon>Pseudomonadati</taxon>
        <taxon>Pseudomonadota</taxon>
        <taxon>Alphaproteobacteria</taxon>
        <taxon>Hyphomicrobiales</taxon>
        <taxon>Rhizobiaceae</taxon>
        <taxon>Rhizobium/Agrobacterium group</taxon>
        <taxon>Rhizobium</taxon>
    </lineage>
</organism>
<dbReference type="RefSeq" id="WP_075639188.1">
    <property type="nucleotide sequence ID" value="NZ_MKIM01000025.1"/>
</dbReference>
<comment type="caution">
    <text evidence="2">The sequence shown here is derived from an EMBL/GenBank/DDBJ whole genome shotgun (WGS) entry which is preliminary data.</text>
</comment>
<dbReference type="Pfam" id="PF08666">
    <property type="entry name" value="SAF"/>
    <property type="match status" value="1"/>
</dbReference>
<evidence type="ECO:0000313" key="3">
    <source>
        <dbReference type="Proteomes" id="UP000186894"/>
    </source>
</evidence>
<evidence type="ECO:0000313" key="2">
    <source>
        <dbReference type="EMBL" id="OLP45275.1"/>
    </source>
</evidence>
<dbReference type="SMART" id="SM00858">
    <property type="entry name" value="SAF"/>
    <property type="match status" value="1"/>
</dbReference>
<proteinExistence type="predicted"/>
<dbReference type="Proteomes" id="UP000186894">
    <property type="component" value="Unassembled WGS sequence"/>
</dbReference>
<name>A0A1Q8ZT76_9HYPH</name>
<dbReference type="AlphaFoldDB" id="A0A1Q8ZT76"/>
<dbReference type="STRING" id="1867956.BJF95_18360"/>
<dbReference type="CDD" id="cd11614">
    <property type="entry name" value="SAF_CpaB_FlgA_like"/>
    <property type="match status" value="1"/>
</dbReference>